<feature type="compositionally biased region" description="Basic and acidic residues" evidence="1">
    <location>
        <begin position="428"/>
        <end position="441"/>
    </location>
</feature>
<feature type="domain" description="Surface presentation of antigen" evidence="2">
    <location>
        <begin position="362"/>
        <end position="413"/>
    </location>
</feature>
<evidence type="ECO:0000313" key="4">
    <source>
        <dbReference type="Proteomes" id="UP001302072"/>
    </source>
</evidence>
<feature type="compositionally biased region" description="Low complexity" evidence="1">
    <location>
        <begin position="41"/>
        <end position="76"/>
    </location>
</feature>
<dbReference type="Pfam" id="PF02510">
    <property type="entry name" value="SPAN"/>
    <property type="match status" value="1"/>
</dbReference>
<protein>
    <recommendedName>
        <fullName evidence="2">Surface presentation of antigen domain-containing protein</fullName>
    </recommendedName>
</protein>
<feature type="compositionally biased region" description="Polar residues" evidence="1">
    <location>
        <begin position="212"/>
        <end position="228"/>
    </location>
</feature>
<evidence type="ECO:0000256" key="1">
    <source>
        <dbReference type="SAM" id="MobiDB-lite"/>
    </source>
</evidence>
<name>A0ABY9YS13_9GAMM</name>
<evidence type="ECO:0000313" key="3">
    <source>
        <dbReference type="EMBL" id="WNH52964.1"/>
    </source>
</evidence>
<gene>
    <name evidence="3" type="ORF">PDM29_01460</name>
</gene>
<feature type="compositionally biased region" description="Polar residues" evidence="1">
    <location>
        <begin position="389"/>
        <end position="405"/>
    </location>
</feature>
<proteinExistence type="predicted"/>
<feature type="region of interest" description="Disordered" evidence="1">
    <location>
        <begin position="383"/>
        <end position="441"/>
    </location>
</feature>
<feature type="compositionally biased region" description="Acidic residues" evidence="1">
    <location>
        <begin position="104"/>
        <end position="124"/>
    </location>
</feature>
<feature type="compositionally biased region" description="Polar residues" evidence="1">
    <location>
        <begin position="336"/>
        <end position="354"/>
    </location>
</feature>
<feature type="compositionally biased region" description="Low complexity" evidence="1">
    <location>
        <begin position="279"/>
        <end position="300"/>
    </location>
</feature>
<feature type="region of interest" description="Disordered" evidence="1">
    <location>
        <begin position="158"/>
        <end position="359"/>
    </location>
</feature>
<feature type="region of interest" description="Disordered" evidence="1">
    <location>
        <begin position="28"/>
        <end position="124"/>
    </location>
</feature>
<dbReference type="Proteomes" id="UP001302072">
    <property type="component" value="Chromosome"/>
</dbReference>
<organism evidence="3 4">
    <name type="scientific">Stenotrophomonas oahuensis</name>
    <dbReference type="NCBI Taxonomy" id="3003271"/>
    <lineage>
        <taxon>Bacteria</taxon>
        <taxon>Pseudomonadati</taxon>
        <taxon>Pseudomonadota</taxon>
        <taxon>Gammaproteobacteria</taxon>
        <taxon>Lysobacterales</taxon>
        <taxon>Lysobacteraceae</taxon>
        <taxon>Stenotrophomonas</taxon>
    </lineage>
</organism>
<reference evidence="3 4" key="1">
    <citation type="submission" date="2022-12" db="EMBL/GenBank/DDBJ databases">
        <title>Two new species, Stenotrophomonas aracearum and Stenotrophomonas oahuensis, isolated from Anthurium (Araceae family) in Hawaii.</title>
        <authorList>
            <person name="Chunag S.C."/>
            <person name="Dobhal S."/>
            <person name="Alvarez A."/>
            <person name="Arif M."/>
        </authorList>
    </citation>
    <scope>NUCLEOTIDE SEQUENCE [LARGE SCALE GENOMIC DNA]</scope>
    <source>
        <strain evidence="3 4">A5586</strain>
    </source>
</reference>
<dbReference type="EMBL" id="CP115541">
    <property type="protein sequence ID" value="WNH52964.1"/>
    <property type="molecule type" value="Genomic_DNA"/>
</dbReference>
<dbReference type="InterPro" id="IPR056746">
    <property type="entry name" value="SPAN_dom"/>
</dbReference>
<evidence type="ECO:0000259" key="2">
    <source>
        <dbReference type="Pfam" id="PF02510"/>
    </source>
</evidence>
<feature type="compositionally biased region" description="Polar residues" evidence="1">
    <location>
        <begin position="176"/>
        <end position="201"/>
    </location>
</feature>
<sequence>MSLTIQKEPAIAAINAVSGVQPLLQRMEEAHHKAGASVPQGSAQAHAGTASSASAGNDDSVSIASAAGSSGTSSDAPVEAFGDPGSGGIEAPPALEDPGVLPVDDADEVPDEGAEFEFDDDFDDERDAYIERLVSGTDADAPLLPLWPGLSLVAARSDSAAARPAPIFPPPGKQVPTAQSTSTSAQPQNGVSTAGTGQGMQANGPVLPGPLSSMSVESPGKPSSTMTGSAELPPPVTAAGAALRALREADARAQAARAASAAAAAAPATGADQNRMPTRAAQGAAQAAAPEARAAADGPETSTTPMPAMNAQEAAARHTADAATSEAAQTRGDTHAATQRSVQHVQQAQKTQEMLAQRARGESRVEYSFNSWGAGHAVVARQQGGHWTLQPSSTRVSQALGSSTAPDGVQVRLAGEGQGVDAALETDPDGRRRQQQEQDTP</sequence>
<accession>A0ABY9YS13</accession>
<dbReference type="RefSeq" id="WP_311192132.1">
    <property type="nucleotide sequence ID" value="NZ_CP115541.1"/>
</dbReference>
<feature type="compositionally biased region" description="Low complexity" evidence="1">
    <location>
        <begin position="252"/>
        <end position="271"/>
    </location>
</feature>
<keyword evidence="4" id="KW-1185">Reference proteome</keyword>
<feature type="compositionally biased region" description="Low complexity" evidence="1">
    <location>
        <begin position="321"/>
        <end position="331"/>
    </location>
</feature>